<feature type="transmembrane region" description="Helical" evidence="2">
    <location>
        <begin position="190"/>
        <end position="214"/>
    </location>
</feature>
<feature type="region of interest" description="Disordered" evidence="1">
    <location>
        <begin position="1"/>
        <end position="64"/>
    </location>
</feature>
<evidence type="ECO:0008006" key="5">
    <source>
        <dbReference type="Google" id="ProtNLM"/>
    </source>
</evidence>
<accession>A0AAJ0B494</accession>
<sequence length="225" mass="25165">MYELKPPPAVHMSHHPTPNETELHSFPADSRPYYPNDNDDDVYPRPMPRDPPPPYSTDAHQQAADEDAQRIPYPRWLTLLVRGSVMIVELVALGYTAAFLTKWSSAKDPDLNAATEYLMGVIVCVIAAVLEMIVCTLTLARRYSKFWATASVLDMCVAALAMVAMLKISARTNRVSSWAWNFAYESSRLGMFQLVISIIHMIAMAGGWMGCCLVRRGQRQDPESG</sequence>
<feature type="transmembrane region" description="Helical" evidence="2">
    <location>
        <begin position="152"/>
        <end position="170"/>
    </location>
</feature>
<keyword evidence="4" id="KW-1185">Reference proteome</keyword>
<keyword evidence="2" id="KW-0812">Transmembrane</keyword>
<evidence type="ECO:0000256" key="2">
    <source>
        <dbReference type="SAM" id="Phobius"/>
    </source>
</evidence>
<gene>
    <name evidence="3" type="ORF">QBC47DRAFT_464132</name>
</gene>
<organism evidence="3 4">
    <name type="scientific">Echria macrotheca</name>
    <dbReference type="NCBI Taxonomy" id="438768"/>
    <lineage>
        <taxon>Eukaryota</taxon>
        <taxon>Fungi</taxon>
        <taxon>Dikarya</taxon>
        <taxon>Ascomycota</taxon>
        <taxon>Pezizomycotina</taxon>
        <taxon>Sordariomycetes</taxon>
        <taxon>Sordariomycetidae</taxon>
        <taxon>Sordariales</taxon>
        <taxon>Schizotheciaceae</taxon>
        <taxon>Echria</taxon>
    </lineage>
</organism>
<reference evidence="3" key="1">
    <citation type="submission" date="2023-06" db="EMBL/GenBank/DDBJ databases">
        <title>Genome-scale phylogeny and comparative genomics of the fungal order Sordariales.</title>
        <authorList>
            <consortium name="Lawrence Berkeley National Laboratory"/>
            <person name="Hensen N."/>
            <person name="Bonometti L."/>
            <person name="Westerberg I."/>
            <person name="Brannstrom I.O."/>
            <person name="Guillou S."/>
            <person name="Cros-Aarteil S."/>
            <person name="Calhoun S."/>
            <person name="Haridas S."/>
            <person name="Kuo A."/>
            <person name="Mondo S."/>
            <person name="Pangilinan J."/>
            <person name="Riley R."/>
            <person name="Labutti K."/>
            <person name="Andreopoulos B."/>
            <person name="Lipzen A."/>
            <person name="Chen C."/>
            <person name="Yanf M."/>
            <person name="Daum C."/>
            <person name="Ng V."/>
            <person name="Clum A."/>
            <person name="Steindorff A."/>
            <person name="Ohm R."/>
            <person name="Martin F."/>
            <person name="Silar P."/>
            <person name="Natvig D."/>
            <person name="Lalanne C."/>
            <person name="Gautier V."/>
            <person name="Ament-Velasquez S.L."/>
            <person name="Kruys A."/>
            <person name="Hutchinson M.I."/>
            <person name="Powell A.J."/>
            <person name="Barry K."/>
            <person name="Miller A.N."/>
            <person name="Grigoriev I.V."/>
            <person name="Debuchy R."/>
            <person name="Gladieux P."/>
            <person name="Thoren M.H."/>
            <person name="Johannesson H."/>
        </authorList>
    </citation>
    <scope>NUCLEOTIDE SEQUENCE</scope>
    <source>
        <strain evidence="3">PSN4</strain>
    </source>
</reference>
<evidence type="ECO:0000313" key="3">
    <source>
        <dbReference type="EMBL" id="KAK1751415.1"/>
    </source>
</evidence>
<comment type="caution">
    <text evidence="3">The sequence shown here is derived from an EMBL/GenBank/DDBJ whole genome shotgun (WGS) entry which is preliminary data.</text>
</comment>
<dbReference type="Proteomes" id="UP001239445">
    <property type="component" value="Unassembled WGS sequence"/>
</dbReference>
<dbReference type="EMBL" id="MU839842">
    <property type="protein sequence ID" value="KAK1751415.1"/>
    <property type="molecule type" value="Genomic_DNA"/>
</dbReference>
<feature type="transmembrane region" description="Helical" evidence="2">
    <location>
        <begin position="117"/>
        <end position="140"/>
    </location>
</feature>
<protein>
    <recommendedName>
        <fullName evidence="5">MARVEL domain-containing protein</fullName>
    </recommendedName>
</protein>
<evidence type="ECO:0000313" key="4">
    <source>
        <dbReference type="Proteomes" id="UP001239445"/>
    </source>
</evidence>
<keyword evidence="2" id="KW-1133">Transmembrane helix</keyword>
<feature type="transmembrane region" description="Helical" evidence="2">
    <location>
        <begin position="79"/>
        <end position="97"/>
    </location>
</feature>
<name>A0AAJ0B494_9PEZI</name>
<dbReference type="AlphaFoldDB" id="A0AAJ0B494"/>
<feature type="compositionally biased region" description="Pro residues" evidence="1">
    <location>
        <begin position="45"/>
        <end position="55"/>
    </location>
</feature>
<keyword evidence="2" id="KW-0472">Membrane</keyword>
<evidence type="ECO:0000256" key="1">
    <source>
        <dbReference type="SAM" id="MobiDB-lite"/>
    </source>
</evidence>
<proteinExistence type="predicted"/>